<proteinExistence type="predicted"/>
<dbReference type="RefSeq" id="WP_111347520.1">
    <property type="nucleotide sequence ID" value="NZ_QHHQ01000003.1"/>
</dbReference>
<evidence type="ECO:0000313" key="2">
    <source>
        <dbReference type="Proteomes" id="UP000249590"/>
    </source>
</evidence>
<reference evidence="1 2" key="1">
    <citation type="submission" date="2018-05" db="EMBL/GenBank/DDBJ databases">
        <title>Acuticoccus sediminis sp. nov., isolated from deep-sea sediment of Indian Ocean.</title>
        <authorList>
            <person name="Liu X."/>
            <person name="Lai Q."/>
            <person name="Du Y."/>
            <person name="Sun F."/>
            <person name="Zhang X."/>
            <person name="Wang S."/>
            <person name="Shao Z."/>
        </authorList>
    </citation>
    <scope>NUCLEOTIDE SEQUENCE [LARGE SCALE GENOMIC DNA]</scope>
    <source>
        <strain evidence="1 2">PTG4-2</strain>
    </source>
</reference>
<organism evidence="1 2">
    <name type="scientific">Acuticoccus sediminis</name>
    <dbReference type="NCBI Taxonomy" id="2184697"/>
    <lineage>
        <taxon>Bacteria</taxon>
        <taxon>Pseudomonadati</taxon>
        <taxon>Pseudomonadota</taxon>
        <taxon>Alphaproteobacteria</taxon>
        <taxon>Hyphomicrobiales</taxon>
        <taxon>Amorphaceae</taxon>
        <taxon>Acuticoccus</taxon>
    </lineage>
</organism>
<accession>A0A8B2NU40</accession>
<keyword evidence="2" id="KW-1185">Reference proteome</keyword>
<dbReference type="OrthoDB" id="8001432at2"/>
<comment type="caution">
    <text evidence="1">The sequence shown here is derived from an EMBL/GenBank/DDBJ whole genome shotgun (WGS) entry which is preliminary data.</text>
</comment>
<dbReference type="EMBL" id="QHHQ01000003">
    <property type="protein sequence ID" value="RAI00994.1"/>
    <property type="molecule type" value="Genomic_DNA"/>
</dbReference>
<sequence>MVINLQKFTSEPNDPVTSFFSELERLSALEPFSELTFLYIRVRQHWLFGSDRTHLKIVDPEAARAVAGPRPMLVVDLSWEGIAYTDTLGTNLKDLMDALRLRPDQVVFVQTSEALGEQIARSSAPAAVKAIRHAWFHHYVFELAERAERDRLHEIGHARIDAASTADRMALCLNATPRPHRLALLYTIANHPQRHRFHATFIAHEKRVAAVETAAYHAGFYLGRSAAGREAVKTFFRDCRFDESAADISSPGALVTELEPDLYAATRMSLVTETEMTGGQRRRFTEKSIKPLLLGHPIMVFGNPGALEQIEALGFDVLRDVIPADYDGISDRRERFGRLVRIVDELLEREFDPHSAPELRERLHRNVAQFEGPLTAALLQKTAATMMDATAPARSAVLVS</sequence>
<name>A0A8B2NU40_9HYPH</name>
<protein>
    <submittedName>
        <fullName evidence="1">Uncharacterized protein</fullName>
    </submittedName>
</protein>
<dbReference type="Proteomes" id="UP000249590">
    <property type="component" value="Unassembled WGS sequence"/>
</dbReference>
<evidence type="ECO:0000313" key="1">
    <source>
        <dbReference type="EMBL" id="RAI00994.1"/>
    </source>
</evidence>
<gene>
    <name evidence="1" type="ORF">DLJ53_17360</name>
</gene>
<dbReference type="AlphaFoldDB" id="A0A8B2NU40"/>